<dbReference type="PANTHER" id="PTHR11161:SF0">
    <property type="entry name" value="O-ACYLTRANSFERASE LIKE PROTEIN"/>
    <property type="match status" value="1"/>
</dbReference>
<evidence type="ECO:0000256" key="1">
    <source>
        <dbReference type="SAM" id="MobiDB-lite"/>
    </source>
</evidence>
<organism evidence="3 4">
    <name type="scientific">Tropilaelaps mercedesae</name>
    <dbReference type="NCBI Taxonomy" id="418985"/>
    <lineage>
        <taxon>Eukaryota</taxon>
        <taxon>Metazoa</taxon>
        <taxon>Ecdysozoa</taxon>
        <taxon>Arthropoda</taxon>
        <taxon>Chelicerata</taxon>
        <taxon>Arachnida</taxon>
        <taxon>Acari</taxon>
        <taxon>Parasitiformes</taxon>
        <taxon>Mesostigmata</taxon>
        <taxon>Gamasina</taxon>
        <taxon>Dermanyssoidea</taxon>
        <taxon>Laelapidae</taxon>
        <taxon>Tropilaelaps</taxon>
    </lineage>
</organism>
<keyword evidence="4" id="KW-1185">Reference proteome</keyword>
<evidence type="ECO:0000313" key="3">
    <source>
        <dbReference type="EMBL" id="OQR75624.1"/>
    </source>
</evidence>
<dbReference type="PANTHER" id="PTHR11161">
    <property type="entry name" value="O-ACYLTRANSFERASE"/>
    <property type="match status" value="1"/>
</dbReference>
<feature type="region of interest" description="Disordered" evidence="1">
    <location>
        <begin position="104"/>
        <end position="127"/>
    </location>
</feature>
<sequence length="127" mass="14639">ILSWRVWTFLSRLTYCILFSHAYVVLYSNGVARSPFFFSYDYLFYLALHHTVFAIFVSFVLSLLVERPLVELLKLCSRTTLENHDGLETHQPEPTLAPILIAARKPKRQSSDASNKETSFDLKLPSL</sequence>
<accession>A0A1V9XQ49</accession>
<feature type="non-terminal residue" evidence="3">
    <location>
        <position position="1"/>
    </location>
</feature>
<comment type="caution">
    <text evidence="3">The sequence shown here is derived from an EMBL/GenBank/DDBJ whole genome shotgun (WGS) entry which is preliminary data.</text>
</comment>
<protein>
    <submittedName>
        <fullName evidence="3">Nose resistant to fluoxetine protein 6-like</fullName>
    </submittedName>
</protein>
<evidence type="ECO:0000256" key="2">
    <source>
        <dbReference type="SAM" id="Phobius"/>
    </source>
</evidence>
<evidence type="ECO:0000313" key="4">
    <source>
        <dbReference type="Proteomes" id="UP000192247"/>
    </source>
</evidence>
<keyword evidence="2" id="KW-1133">Transmembrane helix</keyword>
<name>A0A1V9XQ49_9ACAR</name>
<dbReference type="InterPro" id="IPR052728">
    <property type="entry name" value="O2_lipid_transport_reg"/>
</dbReference>
<proteinExistence type="predicted"/>
<keyword evidence="2" id="KW-0472">Membrane</keyword>
<reference evidence="3 4" key="1">
    <citation type="journal article" date="2017" name="Gigascience">
        <title>Draft genome of the honey bee ectoparasitic mite, Tropilaelaps mercedesae, is shaped by the parasitic life history.</title>
        <authorList>
            <person name="Dong X."/>
            <person name="Armstrong S.D."/>
            <person name="Xia D."/>
            <person name="Makepeace B.L."/>
            <person name="Darby A.C."/>
            <person name="Kadowaki T."/>
        </authorList>
    </citation>
    <scope>NUCLEOTIDE SEQUENCE [LARGE SCALE GENOMIC DNA]</scope>
    <source>
        <strain evidence="3">Wuxi-XJTLU</strain>
    </source>
</reference>
<dbReference type="InParanoid" id="A0A1V9XQ49"/>
<keyword evidence="2" id="KW-0812">Transmembrane</keyword>
<feature type="transmembrane region" description="Helical" evidence="2">
    <location>
        <begin position="42"/>
        <end position="65"/>
    </location>
</feature>
<dbReference type="EMBL" id="MNPL01006069">
    <property type="protein sequence ID" value="OQR75624.1"/>
    <property type="molecule type" value="Genomic_DNA"/>
</dbReference>
<dbReference type="OrthoDB" id="118951at2759"/>
<gene>
    <name evidence="3" type="ORF">BIW11_08295</name>
</gene>
<dbReference type="Proteomes" id="UP000192247">
    <property type="component" value="Unassembled WGS sequence"/>
</dbReference>
<dbReference type="AlphaFoldDB" id="A0A1V9XQ49"/>
<feature type="transmembrane region" description="Helical" evidence="2">
    <location>
        <begin position="12"/>
        <end position="30"/>
    </location>
</feature>